<keyword evidence="1" id="KW-0472">Membrane</keyword>
<gene>
    <name evidence="2" type="ORF">INT43_008744</name>
</gene>
<keyword evidence="3" id="KW-1185">Reference proteome</keyword>
<dbReference type="AlphaFoldDB" id="A0A8H7UGU2"/>
<dbReference type="PANTHER" id="PTHR34391">
    <property type="entry name" value="UPF0658 GOLGI APPARATUS MEMBRANE PROTEIN C1952.10C-RELATED"/>
    <property type="match status" value="1"/>
</dbReference>
<feature type="transmembrane region" description="Helical" evidence="1">
    <location>
        <begin position="288"/>
        <end position="311"/>
    </location>
</feature>
<feature type="transmembrane region" description="Helical" evidence="1">
    <location>
        <begin position="193"/>
        <end position="212"/>
    </location>
</feature>
<feature type="non-terminal residue" evidence="2">
    <location>
        <position position="1"/>
    </location>
</feature>
<keyword evidence="1" id="KW-1133">Transmembrane helix</keyword>
<feature type="transmembrane region" description="Helical" evidence="1">
    <location>
        <begin position="260"/>
        <end position="282"/>
    </location>
</feature>
<dbReference type="EMBL" id="JAEPQZ010000005">
    <property type="protein sequence ID" value="KAG2181162.1"/>
    <property type="molecule type" value="Genomic_DNA"/>
</dbReference>
<dbReference type="PANTHER" id="PTHR34391:SF2">
    <property type="entry name" value="TRP C-TERMINAL DOMAIN-CONTAINING PROTEIN"/>
    <property type="match status" value="1"/>
</dbReference>
<dbReference type="Proteomes" id="UP000654370">
    <property type="component" value="Unassembled WGS sequence"/>
</dbReference>
<protein>
    <submittedName>
        <fullName evidence="2">Uncharacterized protein</fullName>
    </submittedName>
</protein>
<feature type="transmembrane region" description="Helical" evidence="1">
    <location>
        <begin position="140"/>
        <end position="162"/>
    </location>
</feature>
<sequence length="351" mass="39318">VTRVTESRWSKLYIATACLQAIVIITLQVAILLQNSAEAAELPSVDSPTFGSSAANSNNILVQAALRFHNIKWENLAFCAFQLWFLGMAFDATIYQNTAEILALAILNGICALLGAFEIVDGVKWIKNIGSSVNVQPLSVARNIEIGLTCAILLFASIHAYLSVAMSRQFGWNIYKKIGADIRIQRMYRTFQFFVLALKIDFFLEFIVSLFYCIQSILSLTEQQSGITVETGIQLAVTICMSPMLYFGRMTCCAESIGRMITFICFQGFVLVHFALILNETFMPNNNWYVWICLVWLGIAIAVATAVLGSICMRNFDKGLKPFVQRGRGKSEKDLEMNNQKSIDEWKIDDI</sequence>
<dbReference type="OrthoDB" id="2448307at2759"/>
<feature type="transmembrane region" description="Helical" evidence="1">
    <location>
        <begin position="232"/>
        <end position="248"/>
    </location>
</feature>
<evidence type="ECO:0000313" key="2">
    <source>
        <dbReference type="EMBL" id="KAG2181162.1"/>
    </source>
</evidence>
<feature type="transmembrane region" description="Helical" evidence="1">
    <location>
        <begin position="12"/>
        <end position="33"/>
    </location>
</feature>
<keyword evidence="1" id="KW-0812">Transmembrane</keyword>
<evidence type="ECO:0000256" key="1">
    <source>
        <dbReference type="SAM" id="Phobius"/>
    </source>
</evidence>
<name>A0A8H7UGU2_MORIS</name>
<feature type="transmembrane region" description="Helical" evidence="1">
    <location>
        <begin position="101"/>
        <end position="120"/>
    </location>
</feature>
<comment type="caution">
    <text evidence="2">The sequence shown here is derived from an EMBL/GenBank/DDBJ whole genome shotgun (WGS) entry which is preliminary data.</text>
</comment>
<accession>A0A8H7UGU2</accession>
<dbReference type="InterPro" id="IPR040410">
    <property type="entry name" value="UPF0658_Golgi"/>
</dbReference>
<evidence type="ECO:0000313" key="3">
    <source>
        <dbReference type="Proteomes" id="UP000654370"/>
    </source>
</evidence>
<reference evidence="2" key="1">
    <citation type="submission" date="2020-12" db="EMBL/GenBank/DDBJ databases">
        <title>Metabolic potential, ecology and presence of endohyphal bacteria is reflected in genomic diversity of Mucoromycotina.</title>
        <authorList>
            <person name="Muszewska A."/>
            <person name="Okrasinska A."/>
            <person name="Steczkiewicz K."/>
            <person name="Drgas O."/>
            <person name="Orlowska M."/>
            <person name="Perlinska-Lenart U."/>
            <person name="Aleksandrzak-Piekarczyk T."/>
            <person name="Szatraj K."/>
            <person name="Zielenkiewicz U."/>
            <person name="Pilsyk S."/>
            <person name="Malc E."/>
            <person name="Mieczkowski P."/>
            <person name="Kruszewska J.S."/>
            <person name="Biernat P."/>
            <person name="Pawlowska J."/>
        </authorList>
    </citation>
    <scope>NUCLEOTIDE SEQUENCE</scope>
    <source>
        <strain evidence="2">WA0000067209</strain>
    </source>
</reference>
<feature type="transmembrane region" description="Helical" evidence="1">
    <location>
        <begin position="75"/>
        <end position="94"/>
    </location>
</feature>
<dbReference type="GO" id="GO:0005794">
    <property type="term" value="C:Golgi apparatus"/>
    <property type="evidence" value="ECO:0007669"/>
    <property type="project" value="TreeGrafter"/>
</dbReference>
<organism evidence="2 3">
    <name type="scientific">Mortierella isabellina</name>
    <name type="common">Filamentous fungus</name>
    <name type="synonym">Umbelopsis isabellina</name>
    <dbReference type="NCBI Taxonomy" id="91625"/>
    <lineage>
        <taxon>Eukaryota</taxon>
        <taxon>Fungi</taxon>
        <taxon>Fungi incertae sedis</taxon>
        <taxon>Mucoromycota</taxon>
        <taxon>Mucoromycotina</taxon>
        <taxon>Umbelopsidomycetes</taxon>
        <taxon>Umbelopsidales</taxon>
        <taxon>Umbelopsidaceae</taxon>
        <taxon>Umbelopsis</taxon>
    </lineage>
</organism>
<proteinExistence type="predicted"/>